<name>A0ACB8TET7_9AGAM</name>
<comment type="caution">
    <text evidence="1">The sequence shown here is derived from an EMBL/GenBank/DDBJ whole genome shotgun (WGS) entry which is preliminary data.</text>
</comment>
<sequence>MSDVATSKLFQPITIGDLELQHRVVMAPVMRFRANSQHEMGPLNQEYYNQRAGCCSGTFIIAEATMIAPQAGGYKNAPGIWTDRQIASWKEIVDGVHARGSFIFLQLWDLGAAAEPSILLAEEDYPWVGAGKYPYVGAGDLLFPEHTEPPRPLSVDEIHEHTWLFANAARNAVEQAGFDGVEIHACNGYLLDQFLQTNTNNRTDEYGGSVENRIRFPLEVVDAVVAAVGAKKTAIRISPWSRFQAGMCMKNPKPTFSALVERLRDTHPDLAYLHIVEPGVHGTIAHHPRPGESNQFIREIWGERRLIAAGGFTRKSGMAAAEHTGELIAYGRAFIENPDLVRRFKKDLPLNLGDPSTYYGTGRAGYTDYPFAPAEPRPALPSHHAIWCSLWKMLKHSKTEPPLPSSAMRGAPMVRAH</sequence>
<protein>
    <submittedName>
        <fullName evidence="1">FMN-linked oxidoreductase</fullName>
    </submittedName>
</protein>
<organism evidence="1 2">
    <name type="scientific">Artomyces pyxidatus</name>
    <dbReference type="NCBI Taxonomy" id="48021"/>
    <lineage>
        <taxon>Eukaryota</taxon>
        <taxon>Fungi</taxon>
        <taxon>Dikarya</taxon>
        <taxon>Basidiomycota</taxon>
        <taxon>Agaricomycotina</taxon>
        <taxon>Agaricomycetes</taxon>
        <taxon>Russulales</taxon>
        <taxon>Auriscalpiaceae</taxon>
        <taxon>Artomyces</taxon>
    </lineage>
</organism>
<dbReference type="EMBL" id="MU277191">
    <property type="protein sequence ID" value="KAI0066943.1"/>
    <property type="molecule type" value="Genomic_DNA"/>
</dbReference>
<accession>A0ACB8TET7</accession>
<keyword evidence="2" id="KW-1185">Reference proteome</keyword>
<evidence type="ECO:0000313" key="2">
    <source>
        <dbReference type="Proteomes" id="UP000814140"/>
    </source>
</evidence>
<gene>
    <name evidence="1" type="ORF">BV25DRAFT_1795751</name>
</gene>
<reference evidence="1" key="1">
    <citation type="submission" date="2021-03" db="EMBL/GenBank/DDBJ databases">
        <authorList>
            <consortium name="DOE Joint Genome Institute"/>
            <person name="Ahrendt S."/>
            <person name="Looney B.P."/>
            <person name="Miyauchi S."/>
            <person name="Morin E."/>
            <person name="Drula E."/>
            <person name="Courty P.E."/>
            <person name="Chicoki N."/>
            <person name="Fauchery L."/>
            <person name="Kohler A."/>
            <person name="Kuo A."/>
            <person name="Labutti K."/>
            <person name="Pangilinan J."/>
            <person name="Lipzen A."/>
            <person name="Riley R."/>
            <person name="Andreopoulos W."/>
            <person name="He G."/>
            <person name="Johnson J."/>
            <person name="Barry K.W."/>
            <person name="Grigoriev I.V."/>
            <person name="Nagy L."/>
            <person name="Hibbett D."/>
            <person name="Henrissat B."/>
            <person name="Matheny P.B."/>
            <person name="Labbe J."/>
            <person name="Martin F."/>
        </authorList>
    </citation>
    <scope>NUCLEOTIDE SEQUENCE</scope>
    <source>
        <strain evidence="1">HHB10654</strain>
    </source>
</reference>
<dbReference type="Proteomes" id="UP000814140">
    <property type="component" value="Unassembled WGS sequence"/>
</dbReference>
<reference evidence="1" key="2">
    <citation type="journal article" date="2022" name="New Phytol.">
        <title>Evolutionary transition to the ectomycorrhizal habit in the genomes of a hyperdiverse lineage of mushroom-forming fungi.</title>
        <authorList>
            <person name="Looney B."/>
            <person name="Miyauchi S."/>
            <person name="Morin E."/>
            <person name="Drula E."/>
            <person name="Courty P.E."/>
            <person name="Kohler A."/>
            <person name="Kuo A."/>
            <person name="LaButti K."/>
            <person name="Pangilinan J."/>
            <person name="Lipzen A."/>
            <person name="Riley R."/>
            <person name="Andreopoulos W."/>
            <person name="He G."/>
            <person name="Johnson J."/>
            <person name="Nolan M."/>
            <person name="Tritt A."/>
            <person name="Barry K.W."/>
            <person name="Grigoriev I.V."/>
            <person name="Nagy L.G."/>
            <person name="Hibbett D."/>
            <person name="Henrissat B."/>
            <person name="Matheny P.B."/>
            <person name="Labbe J."/>
            <person name="Martin F.M."/>
        </authorList>
    </citation>
    <scope>NUCLEOTIDE SEQUENCE</scope>
    <source>
        <strain evidence="1">HHB10654</strain>
    </source>
</reference>
<evidence type="ECO:0000313" key="1">
    <source>
        <dbReference type="EMBL" id="KAI0066943.1"/>
    </source>
</evidence>
<proteinExistence type="predicted"/>